<name>A0A2P5HQI2_DIAHE</name>
<organism evidence="2 3">
    <name type="scientific">Diaporthe helianthi</name>
    <dbReference type="NCBI Taxonomy" id="158607"/>
    <lineage>
        <taxon>Eukaryota</taxon>
        <taxon>Fungi</taxon>
        <taxon>Dikarya</taxon>
        <taxon>Ascomycota</taxon>
        <taxon>Pezizomycotina</taxon>
        <taxon>Sordariomycetes</taxon>
        <taxon>Sordariomycetidae</taxon>
        <taxon>Diaporthales</taxon>
        <taxon>Diaporthaceae</taxon>
        <taxon>Diaporthe</taxon>
    </lineage>
</organism>
<sequence>MDPFSAICLTGNIIATFSGSPVTWPGRSRVAIQELAAQCDDVAVGLMGLVDSLRARTSKSKRESLRAGFREWRKGAQKDELPVQLRLNRCRSQLNLRLNSLMRPAFWTFSSALGSTRSPSSDSVSLSIEHERGSTGENLSTHGVDEPDNYEDDDSSSIMGSMLSEAQRVR</sequence>
<feature type="region of interest" description="Disordered" evidence="1">
    <location>
        <begin position="113"/>
        <end position="170"/>
    </location>
</feature>
<dbReference type="EMBL" id="MAVT02000981">
    <property type="protein sequence ID" value="POS72526.1"/>
    <property type="molecule type" value="Genomic_DNA"/>
</dbReference>
<dbReference type="InParanoid" id="A0A2P5HQI2"/>
<protein>
    <submittedName>
        <fullName evidence="2">Uncharacterized protein</fullName>
    </submittedName>
</protein>
<reference evidence="2" key="1">
    <citation type="submission" date="2017-09" db="EMBL/GenBank/DDBJ databases">
        <title>Polyketide synthases of a Diaporthe helianthi virulent isolate.</title>
        <authorList>
            <person name="Baroncelli R."/>
        </authorList>
    </citation>
    <scope>NUCLEOTIDE SEQUENCE [LARGE SCALE GENOMIC DNA]</scope>
    <source>
        <strain evidence="2">7/96</strain>
    </source>
</reference>
<feature type="compositionally biased region" description="Polar residues" evidence="1">
    <location>
        <begin position="113"/>
        <end position="126"/>
    </location>
</feature>
<feature type="compositionally biased region" description="Acidic residues" evidence="1">
    <location>
        <begin position="146"/>
        <end position="155"/>
    </location>
</feature>
<gene>
    <name evidence="2" type="ORF">DHEL01_v209081</name>
</gene>
<evidence type="ECO:0000313" key="3">
    <source>
        <dbReference type="Proteomes" id="UP000094444"/>
    </source>
</evidence>
<dbReference type="OrthoDB" id="341259at2759"/>
<evidence type="ECO:0000256" key="1">
    <source>
        <dbReference type="SAM" id="MobiDB-lite"/>
    </source>
</evidence>
<dbReference type="AlphaFoldDB" id="A0A2P5HQI2"/>
<evidence type="ECO:0000313" key="2">
    <source>
        <dbReference type="EMBL" id="POS72526.1"/>
    </source>
</evidence>
<comment type="caution">
    <text evidence="2">The sequence shown here is derived from an EMBL/GenBank/DDBJ whole genome shotgun (WGS) entry which is preliminary data.</text>
</comment>
<proteinExistence type="predicted"/>
<accession>A0A2P5HQI2</accession>
<dbReference type="Proteomes" id="UP000094444">
    <property type="component" value="Unassembled WGS sequence"/>
</dbReference>
<keyword evidence="3" id="KW-1185">Reference proteome</keyword>